<sequence>MLGYFVEADCVGFGGCEDEMERAKAKSQREKEQHARWIGKGGTSAFQKAVVCSFCLWLSWGSWPGPTFLFSARQMGPGAQNFLGAIQIESRAKPVSTSAPIVLPCSWGSTTLTCIKH</sequence>
<gene>
    <name evidence="1" type="ORF">SPSK_05700</name>
</gene>
<dbReference type="AlphaFoldDB" id="A0A0F2LYS9"/>
<proteinExistence type="predicted"/>
<accession>A0A0F2LYS9</accession>
<reference evidence="1 2" key="2">
    <citation type="journal article" date="2015" name="Eukaryot. Cell">
        <title>Asexual propagation of a virulent clone complex in a human and feline outbreak of sporotrichosis.</title>
        <authorList>
            <person name="Teixeira Mde M."/>
            <person name="Rodrigues A.M."/>
            <person name="Tsui C.K."/>
            <person name="de Almeida L.G."/>
            <person name="Van Diepeningen A.D."/>
            <person name="van den Ende B.G."/>
            <person name="Fernandes G.F."/>
            <person name="Kano R."/>
            <person name="Hamelin R.C."/>
            <person name="Lopes-Bezerra L.M."/>
            <person name="Vasconcelos A.T."/>
            <person name="de Hoog S."/>
            <person name="de Camargo Z.P."/>
            <person name="Felipe M.S."/>
        </authorList>
    </citation>
    <scope>NUCLEOTIDE SEQUENCE [LARGE SCALE GENOMIC DNA]</scope>
    <source>
        <strain evidence="1 2">1099-18</strain>
    </source>
</reference>
<evidence type="ECO:0000313" key="1">
    <source>
        <dbReference type="EMBL" id="KJR81046.1"/>
    </source>
</evidence>
<dbReference type="VEuPathDB" id="FungiDB:SPSK_05700"/>
<dbReference type="RefSeq" id="XP_016583722.1">
    <property type="nucleotide sequence ID" value="XM_016732440.1"/>
</dbReference>
<organism evidence="1 2">
    <name type="scientific">Sporothrix schenckii 1099-18</name>
    <dbReference type="NCBI Taxonomy" id="1397361"/>
    <lineage>
        <taxon>Eukaryota</taxon>
        <taxon>Fungi</taxon>
        <taxon>Dikarya</taxon>
        <taxon>Ascomycota</taxon>
        <taxon>Pezizomycotina</taxon>
        <taxon>Sordariomycetes</taxon>
        <taxon>Sordariomycetidae</taxon>
        <taxon>Ophiostomatales</taxon>
        <taxon>Ophiostomataceae</taxon>
        <taxon>Sporothrix</taxon>
    </lineage>
</organism>
<protein>
    <submittedName>
        <fullName evidence="1">Uncharacterized protein</fullName>
    </submittedName>
</protein>
<name>A0A0F2LYS9_SPOSC</name>
<dbReference type="GeneID" id="27667717"/>
<dbReference type="KEGG" id="ssck:SPSK_05700"/>
<dbReference type="EMBL" id="AXCR01000012">
    <property type="protein sequence ID" value="KJR81046.1"/>
    <property type="molecule type" value="Genomic_DNA"/>
</dbReference>
<evidence type="ECO:0000313" key="2">
    <source>
        <dbReference type="Proteomes" id="UP000033710"/>
    </source>
</evidence>
<comment type="caution">
    <text evidence="1">The sequence shown here is derived from an EMBL/GenBank/DDBJ whole genome shotgun (WGS) entry which is preliminary data.</text>
</comment>
<reference evidence="1 2" key="1">
    <citation type="journal article" date="2014" name="BMC Genomics">
        <title>Comparative genomics of the major fungal agents of human and animal Sporotrichosis: Sporothrix schenckii and Sporothrix brasiliensis.</title>
        <authorList>
            <person name="Teixeira M.M."/>
            <person name="de Almeida L.G."/>
            <person name="Kubitschek-Barreira P."/>
            <person name="Alves F.L."/>
            <person name="Kioshima E.S."/>
            <person name="Abadio A.K."/>
            <person name="Fernandes L."/>
            <person name="Derengowski L.S."/>
            <person name="Ferreira K.S."/>
            <person name="Souza R.C."/>
            <person name="Ruiz J.C."/>
            <person name="de Andrade N.C."/>
            <person name="Paes H.C."/>
            <person name="Nicola A.M."/>
            <person name="Albuquerque P."/>
            <person name="Gerber A.L."/>
            <person name="Martins V.P."/>
            <person name="Peconick L.D."/>
            <person name="Neto A.V."/>
            <person name="Chaucanez C.B."/>
            <person name="Silva P.A."/>
            <person name="Cunha O.L."/>
            <person name="de Oliveira F.F."/>
            <person name="dos Santos T.C."/>
            <person name="Barros A.L."/>
            <person name="Soares M.A."/>
            <person name="de Oliveira L.M."/>
            <person name="Marini M.M."/>
            <person name="Villalobos-Duno H."/>
            <person name="Cunha M.M."/>
            <person name="de Hoog S."/>
            <person name="da Silveira J.F."/>
            <person name="Henrissat B."/>
            <person name="Nino-Vega G.A."/>
            <person name="Cisalpino P.S."/>
            <person name="Mora-Montes H.M."/>
            <person name="Almeida S.R."/>
            <person name="Stajich J.E."/>
            <person name="Lopes-Bezerra L.M."/>
            <person name="Vasconcelos A.T."/>
            <person name="Felipe M.S."/>
        </authorList>
    </citation>
    <scope>NUCLEOTIDE SEQUENCE [LARGE SCALE GENOMIC DNA]</scope>
    <source>
        <strain evidence="1 2">1099-18</strain>
    </source>
</reference>
<dbReference type="Proteomes" id="UP000033710">
    <property type="component" value="Unassembled WGS sequence"/>
</dbReference>